<dbReference type="FunFam" id="1.10.8.750:FF:000002">
    <property type="entry name" value="Phosphoribosylformylglycinamidine synthase"/>
    <property type="match status" value="1"/>
</dbReference>
<evidence type="ECO:0000256" key="1">
    <source>
        <dbReference type="ARBA" id="ARBA00004496"/>
    </source>
</evidence>
<dbReference type="NCBIfam" id="TIGR01735">
    <property type="entry name" value="FGAM_synt"/>
    <property type="match status" value="1"/>
</dbReference>
<dbReference type="InterPro" id="IPR010918">
    <property type="entry name" value="PurM-like_C_dom"/>
</dbReference>
<dbReference type="SUPFAM" id="SSF109736">
    <property type="entry name" value="FGAM synthase PurL, linker domain"/>
    <property type="match status" value="1"/>
</dbReference>
<keyword evidence="7 14" id="KW-0547">Nucleotide-binding</keyword>
<dbReference type="Pfam" id="PF22689">
    <property type="entry name" value="FGAR-AT_PurM_N-like"/>
    <property type="match status" value="1"/>
</dbReference>
<evidence type="ECO:0000256" key="5">
    <source>
        <dbReference type="ARBA" id="ARBA00022598"/>
    </source>
</evidence>
<dbReference type="HAMAP" id="MF_00419">
    <property type="entry name" value="PurL_1"/>
    <property type="match status" value="1"/>
</dbReference>
<dbReference type="FunFam" id="3.90.650.10:FF:000002">
    <property type="entry name" value="Phosphoribosylformylglycinamidine synthase"/>
    <property type="match status" value="1"/>
</dbReference>
<evidence type="ECO:0000259" key="17">
    <source>
        <dbReference type="Pfam" id="PF18076"/>
    </source>
</evidence>
<dbReference type="RefSeq" id="WP_017054024.1">
    <property type="nucleotide sequence ID" value="NZ_AJYW02000129.1"/>
</dbReference>
<comment type="function">
    <text evidence="13 14">Phosphoribosylformylglycinamidine synthase involved in the purines biosynthetic pathway. Catalyzes the ATP-dependent conversion of formylglycinamide ribonucleotide (FGAR) and glutamine to yield formylglycinamidine ribonucleotide (FGAM) and glutamate.</text>
</comment>
<feature type="domain" description="PurM-like C-terminal" evidence="15">
    <location>
        <begin position="439"/>
        <end position="596"/>
    </location>
</feature>
<dbReference type="InterPro" id="IPR029062">
    <property type="entry name" value="Class_I_gatase-like"/>
</dbReference>
<sequence length="1324" mass="144004">MRILRGSPALSEFRVNKLLELCRELSLPVTGIYAEFAHFADLTADLDESEVEKLEKLLTYGPALSCKGNGEEHQPEGLLLLATPRPGTISPWSSKSTDIAHNCGLDKVSRLERGTAFYIETSTVLSELQLVELKAILHDRMMEVVFTDFESAAALFTVAEPAPYAEVDLLTGGRKALEKANVTLGLALAEDEIDYLLESFTEKLGRNPTDIELMMFAQANSEHCRHKIFNADWTIDGVKQEKSLFKMIKNTFETTPEHVLSAYKDNAAVMTGSEVGRFFPDPETRQYNYHQEKTHILMKVETHNHPTAISPWPGASTGSGGEIRDEGATGIGGKPKAGLVAFSVSNLKIPNFVQPWETDFGKPSRIVTALDIMLEGPLGGAAFNNEFGRPNLLGYFRTYEEKVNSHAGEEVRGYHKPIMLAGGLGNIRDDHVQKKEIPVGASLIVLGGPAMNIGLGGGAASSMDSGSSSEDLDFASVQRENPEMERRCQEVIDRCWQLGDANPIAFIHDVGAGGISNALPELVDDGERGGIFNLRDVPNDEPGMSPLEIWCNESQERYVMAVADKDMATFDAICKRERAPYAVVGKATEERDLKLEDSHFDNTPIDMPMDILLGKTPKMHRDAKTLKANNPAIDRSGIELNEAVDRVLRLPTVAEKTFLITIGDRSVTGLVARDQMVGPWQVPVANCAVTAASYDSYHGEAMSLGERTPVALLDFGASARLAVGEAITNIAATNIGDIKHIKLSANWMSPAGHPGEDAGLYEAVKAVGEELCPALGLTIPVGKDSMSMKTKWEENGEQKEVTSPLSLVITAFARVEDVRKTITPQLRTPDNLEGLGATSLVLIDLGNGKNRLGATALAQVYKQLGDKPADVDNAAQLKGFYEGVQALVANDQVVAYHDKGDGGLFVTLAEMAFAGHCGVNANIEALLAASENSEDTLAALFNEELGAVIQVRNDDLDAVLSTLAANGLEACSHVIGSVVGEGEASDEVVIKSVADVVIQRNRTELRTIWAETTHKMQGLRDNPICADQEHETKKDNSDPGLNVKLSFDVNEDIAAPFINAPMINTGAKPKMAILREQGVNSHVEMAAAFDRAGFEATDIHMSDILTGQAVLEEYNGLVACGGFSYGDVLGAGEGWAKSVLFNDSTRDQFENFFKREDTFSLGVCNGCQMLSNLRELIPGAEFWPRFVRNESERFEARFSLVEVQKSDSVFFNGMEGSRMPIAVSHGEGRVEVRDNDHLNAIENSGTVALRYVDNNGNQTQQYPNNPNGSPNAITGLTTTDGRVTIMMPHPERVFRTVANSWSPEGWGENGAWMRMFQNARKNVG</sequence>
<dbReference type="InterPro" id="IPR036676">
    <property type="entry name" value="PurM-like_C_sf"/>
</dbReference>
<feature type="active site" evidence="14">
    <location>
        <position position="1289"/>
    </location>
</feature>
<dbReference type="SUPFAM" id="SSF52317">
    <property type="entry name" value="Class I glutamine amidotransferase-like"/>
    <property type="match status" value="1"/>
</dbReference>
<dbReference type="GO" id="GO:0004642">
    <property type="term" value="F:phosphoribosylformylglycinamidine synthase activity"/>
    <property type="evidence" value="ECO:0007669"/>
    <property type="project" value="UniProtKB-UniRule"/>
</dbReference>
<dbReference type="PANTHER" id="PTHR10099">
    <property type="entry name" value="PHOSPHORIBOSYLFORMYLGLYCINAMIDINE SYNTHASE"/>
    <property type="match status" value="1"/>
</dbReference>
<keyword evidence="6 14" id="KW-0479">Metal-binding</keyword>
<feature type="active site" description="Nucleophile" evidence="14">
    <location>
        <position position="1164"/>
    </location>
</feature>
<dbReference type="Gene3D" id="1.10.8.750">
    <property type="entry name" value="Phosphoribosylformylglycinamidine synthase, linker domain"/>
    <property type="match status" value="1"/>
</dbReference>
<evidence type="ECO:0000256" key="13">
    <source>
        <dbReference type="ARBA" id="ARBA00057317"/>
    </source>
</evidence>
<dbReference type="InterPro" id="IPR036604">
    <property type="entry name" value="PurS-like_sf"/>
</dbReference>
<dbReference type="FunFam" id="3.30.1330.10:FF:000005">
    <property type="entry name" value="Phosphoribosylformylglycinamidine synthase"/>
    <property type="match status" value="1"/>
</dbReference>
<dbReference type="EMBL" id="AJYW02000129">
    <property type="protein sequence ID" value="OEE75979.1"/>
    <property type="molecule type" value="Genomic_DNA"/>
</dbReference>
<feature type="active site" evidence="14">
    <location>
        <position position="1291"/>
    </location>
</feature>
<evidence type="ECO:0000313" key="20">
    <source>
        <dbReference type="Proteomes" id="UP000094165"/>
    </source>
</evidence>
<evidence type="ECO:0000313" key="19">
    <source>
        <dbReference type="EMBL" id="OEE75979.1"/>
    </source>
</evidence>
<dbReference type="SMART" id="SM01211">
    <property type="entry name" value="GATase_5"/>
    <property type="match status" value="1"/>
</dbReference>
<comment type="pathway">
    <text evidence="2 14">Purine metabolism; IMP biosynthesis via de novo pathway; 5-amino-1-(5-phospho-D-ribosyl)imidazole from N(2)-formyl-N(1)-(5-phospho-D-ribosyl)glycinamide: step 1/2.</text>
</comment>
<dbReference type="GO" id="GO:0046872">
    <property type="term" value="F:metal ion binding"/>
    <property type="evidence" value="ECO:0007669"/>
    <property type="project" value="UniProtKB-KW"/>
</dbReference>
<evidence type="ECO:0000256" key="9">
    <source>
        <dbReference type="ARBA" id="ARBA00022840"/>
    </source>
</evidence>
<evidence type="ECO:0000256" key="14">
    <source>
        <dbReference type="HAMAP-Rule" id="MF_00419"/>
    </source>
</evidence>
<protein>
    <recommendedName>
        <fullName evidence="14">Phosphoribosylformylglycinamidine synthase</fullName>
        <shortName evidence="14">FGAM synthase</shortName>
        <shortName evidence="14">FGAMS</shortName>
        <ecNumber evidence="14">6.3.5.3</ecNumber>
    </recommendedName>
    <alternativeName>
        <fullName evidence="14">Formylglycinamide ribonucleotide amidotransferase</fullName>
        <shortName evidence="14">FGAR amidotransferase</shortName>
        <shortName evidence="14">FGAR-AT</shortName>
    </alternativeName>
</protein>
<proteinExistence type="inferred from homology"/>
<evidence type="ECO:0000256" key="2">
    <source>
        <dbReference type="ARBA" id="ARBA00004920"/>
    </source>
</evidence>
<dbReference type="SUPFAM" id="SSF82697">
    <property type="entry name" value="PurS-like"/>
    <property type="match status" value="1"/>
</dbReference>
<dbReference type="InterPro" id="IPR041609">
    <property type="entry name" value="PurL_linker"/>
</dbReference>
<comment type="similarity">
    <text evidence="3 14">In the N-terminal section; belongs to the FGAMS family.</text>
</comment>
<evidence type="ECO:0000256" key="10">
    <source>
        <dbReference type="ARBA" id="ARBA00022842"/>
    </source>
</evidence>
<dbReference type="FunFam" id="3.30.1330.10:FF:000002">
    <property type="entry name" value="Phosphoribosylformylglycinamidine synthase"/>
    <property type="match status" value="1"/>
</dbReference>
<gene>
    <name evidence="14" type="primary">purL</name>
    <name evidence="19" type="ORF">A130_15980</name>
</gene>
<dbReference type="Pfam" id="PF18072">
    <property type="entry name" value="FGAR-AT_linker"/>
    <property type="match status" value="1"/>
</dbReference>
<feature type="domain" description="Phosphoribosylformylglycinamidine synthase N-terminal" evidence="17">
    <location>
        <begin position="35"/>
        <end position="156"/>
    </location>
</feature>
<feature type="domain" description="FGAR-AT PurM N-terminal-like" evidence="18">
    <location>
        <begin position="655"/>
        <end position="814"/>
    </location>
</feature>
<evidence type="ECO:0000256" key="4">
    <source>
        <dbReference type="ARBA" id="ARBA00022490"/>
    </source>
</evidence>
<evidence type="ECO:0000259" key="18">
    <source>
        <dbReference type="Pfam" id="PF22689"/>
    </source>
</evidence>
<evidence type="ECO:0000256" key="7">
    <source>
        <dbReference type="ARBA" id="ARBA00022741"/>
    </source>
</evidence>
<dbReference type="Proteomes" id="UP000094165">
    <property type="component" value="Unassembled WGS sequence"/>
</dbReference>
<dbReference type="InterPro" id="IPR040707">
    <property type="entry name" value="FGAR-AT_N"/>
</dbReference>
<keyword evidence="4 14" id="KW-0963">Cytoplasm</keyword>
<accession>A0A1E5CYX3</accession>
<dbReference type="FunFam" id="3.40.50.880:FF:000008">
    <property type="entry name" value="Phosphoribosylformylglycinamidine synthase"/>
    <property type="match status" value="1"/>
</dbReference>
<feature type="domain" description="Phosphoribosylformylglycinamidine synthase linker" evidence="16">
    <location>
        <begin position="177"/>
        <end position="227"/>
    </location>
</feature>
<evidence type="ECO:0000259" key="15">
    <source>
        <dbReference type="Pfam" id="PF02769"/>
    </source>
</evidence>
<dbReference type="InterPro" id="IPR055181">
    <property type="entry name" value="FGAR-AT_PurM_N-like"/>
</dbReference>
<dbReference type="Gene3D" id="3.90.650.10">
    <property type="entry name" value="PurM-like C-terminal domain"/>
    <property type="match status" value="2"/>
</dbReference>
<evidence type="ECO:0000256" key="12">
    <source>
        <dbReference type="ARBA" id="ARBA00052585"/>
    </source>
</evidence>
<dbReference type="InterPro" id="IPR010073">
    <property type="entry name" value="PurL_large"/>
</dbReference>
<keyword evidence="11 14" id="KW-0315">Glutamine amidotransferase</keyword>
<reference evidence="19 20" key="1">
    <citation type="journal article" date="2012" name="Science">
        <title>Ecological populations of bacteria act as socially cohesive units of antibiotic production and resistance.</title>
        <authorList>
            <person name="Cordero O.X."/>
            <person name="Wildschutte H."/>
            <person name="Kirkup B."/>
            <person name="Proehl S."/>
            <person name="Ngo L."/>
            <person name="Hussain F."/>
            <person name="Le Roux F."/>
            <person name="Mincer T."/>
            <person name="Polz M.F."/>
        </authorList>
    </citation>
    <scope>NUCLEOTIDE SEQUENCE [LARGE SCALE GENOMIC DNA]</scope>
    <source>
        <strain evidence="19 20">FF-238</strain>
    </source>
</reference>
<dbReference type="Pfam" id="PF18076">
    <property type="entry name" value="FGAR-AT_N"/>
    <property type="match status" value="1"/>
</dbReference>
<dbReference type="GO" id="GO:0006189">
    <property type="term" value="P:'de novo' IMP biosynthetic process"/>
    <property type="evidence" value="ECO:0007669"/>
    <property type="project" value="UniProtKB-UniRule"/>
</dbReference>
<dbReference type="SUPFAM" id="SSF55326">
    <property type="entry name" value="PurM N-terminal domain-like"/>
    <property type="match status" value="2"/>
</dbReference>
<dbReference type="Gene3D" id="3.30.1330.10">
    <property type="entry name" value="PurM-like, N-terminal domain"/>
    <property type="match status" value="2"/>
</dbReference>
<feature type="binding site" evidence="14">
    <location>
        <position position="898"/>
    </location>
    <ligand>
        <name>Mg(2+)</name>
        <dbReference type="ChEBI" id="CHEBI:18420"/>
    </ligand>
</feature>
<evidence type="ECO:0000259" key="16">
    <source>
        <dbReference type="Pfam" id="PF18072"/>
    </source>
</evidence>
<feature type="binding site" evidence="14">
    <location>
        <position position="725"/>
    </location>
    <ligand>
        <name>Mg(2+)</name>
        <dbReference type="ChEBI" id="CHEBI:18420"/>
    </ligand>
</feature>
<dbReference type="EC" id="6.3.5.3" evidence="14"/>
<evidence type="ECO:0000256" key="11">
    <source>
        <dbReference type="ARBA" id="ARBA00022962"/>
    </source>
</evidence>
<dbReference type="PANTHER" id="PTHR10099:SF1">
    <property type="entry name" value="PHOSPHORIBOSYLFORMYLGLYCINAMIDINE SYNTHASE"/>
    <property type="match status" value="1"/>
</dbReference>
<feature type="binding site" evidence="14">
    <location>
        <position position="729"/>
    </location>
    <ligand>
        <name>Mg(2+)</name>
        <dbReference type="ChEBI" id="CHEBI:18420"/>
    </ligand>
</feature>
<dbReference type="Pfam" id="PF13507">
    <property type="entry name" value="GATase_5"/>
    <property type="match status" value="1"/>
</dbReference>
<evidence type="ECO:0000256" key="6">
    <source>
        <dbReference type="ARBA" id="ARBA00022723"/>
    </source>
</evidence>
<evidence type="ECO:0000256" key="3">
    <source>
        <dbReference type="ARBA" id="ARBA00008608"/>
    </source>
</evidence>
<feature type="binding site" evidence="14">
    <location>
        <begin position="314"/>
        <end position="325"/>
    </location>
    <ligand>
        <name>ATP</name>
        <dbReference type="ChEBI" id="CHEBI:30616"/>
    </ligand>
</feature>
<dbReference type="NCBIfam" id="NF003672">
    <property type="entry name" value="PRK05297.1"/>
    <property type="match status" value="1"/>
</dbReference>
<keyword evidence="5 14" id="KW-0436">Ligase</keyword>
<dbReference type="CDD" id="cd01740">
    <property type="entry name" value="GATase1_FGAR_AT"/>
    <property type="match status" value="1"/>
</dbReference>
<organism evidence="19 20">
    <name type="scientific">Vibrio genomosp. F6 str. FF-238</name>
    <dbReference type="NCBI Taxonomy" id="1191298"/>
    <lineage>
        <taxon>Bacteria</taxon>
        <taxon>Pseudomonadati</taxon>
        <taxon>Pseudomonadota</taxon>
        <taxon>Gammaproteobacteria</taxon>
        <taxon>Vibrionales</taxon>
        <taxon>Vibrionaceae</taxon>
        <taxon>Vibrio</taxon>
    </lineage>
</organism>
<dbReference type="InterPro" id="IPR036921">
    <property type="entry name" value="PurM-like_N_sf"/>
</dbReference>
<comment type="catalytic activity">
    <reaction evidence="12 14">
        <text>N(2)-formyl-N(1)-(5-phospho-beta-D-ribosyl)glycinamide + L-glutamine + ATP + H2O = 2-formamido-N(1)-(5-O-phospho-beta-D-ribosyl)acetamidine + L-glutamate + ADP + phosphate + H(+)</text>
        <dbReference type="Rhea" id="RHEA:17129"/>
        <dbReference type="ChEBI" id="CHEBI:15377"/>
        <dbReference type="ChEBI" id="CHEBI:15378"/>
        <dbReference type="ChEBI" id="CHEBI:29985"/>
        <dbReference type="ChEBI" id="CHEBI:30616"/>
        <dbReference type="ChEBI" id="CHEBI:43474"/>
        <dbReference type="ChEBI" id="CHEBI:58359"/>
        <dbReference type="ChEBI" id="CHEBI:147286"/>
        <dbReference type="ChEBI" id="CHEBI:147287"/>
        <dbReference type="ChEBI" id="CHEBI:456216"/>
        <dbReference type="EC" id="6.3.5.3"/>
    </reaction>
</comment>
<feature type="domain" description="PurM-like C-terminal" evidence="15">
    <location>
        <begin position="845"/>
        <end position="984"/>
    </location>
</feature>
<dbReference type="Pfam" id="PF02769">
    <property type="entry name" value="AIRS_C"/>
    <property type="match status" value="2"/>
</dbReference>
<dbReference type="PROSITE" id="PS51273">
    <property type="entry name" value="GATASE_TYPE_1"/>
    <property type="match status" value="1"/>
</dbReference>
<comment type="subcellular location">
    <subcellularLocation>
        <location evidence="1 14">Cytoplasm</location>
    </subcellularLocation>
</comment>
<comment type="caution">
    <text evidence="19">The sequence shown here is derived from an EMBL/GenBank/DDBJ whole genome shotgun (WGS) entry which is preliminary data.</text>
</comment>
<dbReference type="GO" id="GO:0005524">
    <property type="term" value="F:ATP binding"/>
    <property type="evidence" value="ECO:0007669"/>
    <property type="project" value="UniProtKB-UniRule"/>
</dbReference>
<keyword evidence="10 14" id="KW-0460">Magnesium</keyword>
<evidence type="ECO:0000256" key="8">
    <source>
        <dbReference type="ARBA" id="ARBA00022755"/>
    </source>
</evidence>
<dbReference type="FunFam" id="3.90.650.10:FF:000005">
    <property type="entry name" value="Phosphoribosylformylglycinamidine synthase"/>
    <property type="match status" value="1"/>
</dbReference>
<dbReference type="SUPFAM" id="SSF56042">
    <property type="entry name" value="PurM C-terminal domain-like"/>
    <property type="match status" value="2"/>
</dbReference>
<keyword evidence="8 14" id="KW-0658">Purine biosynthesis</keyword>
<dbReference type="CDD" id="cd02203">
    <property type="entry name" value="PurL_repeat1"/>
    <property type="match status" value="1"/>
</dbReference>
<keyword evidence="20" id="KW-1185">Reference proteome</keyword>
<feature type="binding site" evidence="14">
    <location>
        <position position="685"/>
    </location>
    <ligand>
        <name>ATP</name>
        <dbReference type="ChEBI" id="CHEBI:30616"/>
    </ligand>
</feature>
<comment type="caution">
    <text evidence="14">Lacks conserved residue(s) required for the propagation of feature annotation.</text>
</comment>
<name>A0A1E5CYX3_9VIBR</name>
<dbReference type="GO" id="GO:0005737">
    <property type="term" value="C:cytoplasm"/>
    <property type="evidence" value="ECO:0007669"/>
    <property type="project" value="UniProtKB-SubCell"/>
</dbReference>
<dbReference type="UniPathway" id="UPA00074">
    <property type="reaction ID" value="UER00128"/>
</dbReference>
<dbReference type="Gene3D" id="3.40.50.880">
    <property type="match status" value="1"/>
</dbReference>
<comment type="subunit">
    <text evidence="14">Monomer.</text>
</comment>
<keyword evidence="9 14" id="KW-0067">ATP-binding</keyword>